<sequence>MSPRFQLNKSSSSSGLQVSSQLSSQISKLSEQTRSANDNIALTQTIQGALSDASKMLQRIRLLAAQAATSATSDEDRQALQEEVVELCRELSRIANKTTYAGSTMLNRVEPQIPPMTSMLQHNEETGNDELYFPVGEDTMTLALNGFTLSQIMSEVSGELKTQFAGEDQATYHDGLDYSDEEQLNAAGLIKDNDELLWDVSTRSSAQLTLDNIDSFVSYVDDSRQALDQIQSRIESAIRSEQGTPAGALGASNTQAAPNVSTTASMVNGNSQPNKAQGQSSAQSGTRTQGVSSILQRNGHIDTTDEGVLLPNSGTLAALASQESVSAVTAAAEAALFFDDEGNITAAVEEKQQEQNILHTPRADSEERPLRESELQVLTATPQQQLQGLTTSSMASSSTLNPNSLDPTLALRTATQTEKDIVSFASQAVLAQANQRPTIAQTLLK</sequence>
<dbReference type="EMBL" id="JAHLFE010000112">
    <property type="protein sequence ID" value="MBU3844355.1"/>
    <property type="molecule type" value="Genomic_DNA"/>
</dbReference>
<evidence type="ECO:0000313" key="8">
    <source>
        <dbReference type="EMBL" id="MBU3844355.1"/>
    </source>
</evidence>
<gene>
    <name evidence="8" type="ORF">H9847_05735</name>
</gene>
<evidence type="ECO:0000256" key="6">
    <source>
        <dbReference type="SAM" id="MobiDB-lite"/>
    </source>
</evidence>
<proteinExistence type="inferred from homology"/>
<feature type="region of interest" description="Disordered" evidence="6">
    <location>
        <begin position="351"/>
        <end position="371"/>
    </location>
</feature>
<comment type="caution">
    <text evidence="8">The sequence shown here is derived from an EMBL/GenBank/DDBJ whole genome shotgun (WGS) entry which is preliminary data.</text>
</comment>
<dbReference type="GO" id="GO:0005576">
    <property type="term" value="C:extracellular region"/>
    <property type="evidence" value="ECO:0007669"/>
    <property type="project" value="UniProtKB-SubCell"/>
</dbReference>
<dbReference type="Proteomes" id="UP000733611">
    <property type="component" value="Unassembled WGS sequence"/>
</dbReference>
<dbReference type="Gene3D" id="1.20.1330.10">
    <property type="entry name" value="f41 fragment of flagellin, N-terminal domain"/>
    <property type="match status" value="1"/>
</dbReference>
<protein>
    <recommendedName>
        <fullName evidence="7">Flagellin N-terminal domain-containing protein</fullName>
    </recommendedName>
</protein>
<keyword evidence="5" id="KW-0975">Bacterial flagellum</keyword>
<evidence type="ECO:0000256" key="5">
    <source>
        <dbReference type="ARBA" id="ARBA00023143"/>
    </source>
</evidence>
<evidence type="ECO:0000256" key="2">
    <source>
        <dbReference type="ARBA" id="ARBA00004613"/>
    </source>
</evidence>
<dbReference type="InterPro" id="IPR001492">
    <property type="entry name" value="Flagellin"/>
</dbReference>
<name>A0A948TGD4_9GAMM</name>
<dbReference type="InterPro" id="IPR001029">
    <property type="entry name" value="Flagellin_N"/>
</dbReference>
<accession>A0A948TGD4</accession>
<evidence type="ECO:0000256" key="4">
    <source>
        <dbReference type="ARBA" id="ARBA00022525"/>
    </source>
</evidence>
<comment type="similarity">
    <text evidence="3">Belongs to the bacterial flagellin family.</text>
</comment>
<evidence type="ECO:0000259" key="7">
    <source>
        <dbReference type="Pfam" id="PF00669"/>
    </source>
</evidence>
<dbReference type="Pfam" id="PF00669">
    <property type="entry name" value="Flagellin_N"/>
    <property type="match status" value="1"/>
</dbReference>
<reference evidence="8" key="2">
    <citation type="submission" date="2021-04" db="EMBL/GenBank/DDBJ databases">
        <authorList>
            <person name="Gilroy R."/>
        </authorList>
    </citation>
    <scope>NUCLEOTIDE SEQUENCE</scope>
    <source>
        <strain evidence="8">378</strain>
    </source>
</reference>
<dbReference type="SUPFAM" id="SSF64518">
    <property type="entry name" value="Phase 1 flagellin"/>
    <property type="match status" value="1"/>
</dbReference>
<feature type="region of interest" description="Disordered" evidence="6">
    <location>
        <begin position="263"/>
        <end position="292"/>
    </location>
</feature>
<reference evidence="8" key="1">
    <citation type="journal article" date="2021" name="PeerJ">
        <title>Extensive microbial diversity within the chicken gut microbiome revealed by metagenomics and culture.</title>
        <authorList>
            <person name="Gilroy R."/>
            <person name="Ravi A."/>
            <person name="Getino M."/>
            <person name="Pursley I."/>
            <person name="Horton D.L."/>
            <person name="Alikhan N.F."/>
            <person name="Baker D."/>
            <person name="Gharbi K."/>
            <person name="Hall N."/>
            <person name="Watson M."/>
            <person name="Adriaenssens E.M."/>
            <person name="Foster-Nyarko E."/>
            <person name="Jarju S."/>
            <person name="Secka A."/>
            <person name="Antonio M."/>
            <person name="Oren A."/>
            <person name="Chaudhuri R.R."/>
            <person name="La Ragione R."/>
            <person name="Hildebrand F."/>
            <person name="Pallen M.J."/>
        </authorList>
    </citation>
    <scope>NUCLEOTIDE SEQUENCE</scope>
    <source>
        <strain evidence="8">378</strain>
    </source>
</reference>
<dbReference type="PANTHER" id="PTHR42792">
    <property type="entry name" value="FLAGELLIN"/>
    <property type="match status" value="1"/>
</dbReference>
<dbReference type="PANTHER" id="PTHR42792:SF2">
    <property type="entry name" value="FLAGELLIN"/>
    <property type="match status" value="1"/>
</dbReference>
<keyword evidence="4" id="KW-0964">Secreted</keyword>
<feature type="compositionally biased region" description="Basic and acidic residues" evidence="6">
    <location>
        <begin position="361"/>
        <end position="371"/>
    </location>
</feature>
<comment type="subcellular location">
    <subcellularLocation>
        <location evidence="1">Bacterial flagellum</location>
    </subcellularLocation>
    <subcellularLocation>
        <location evidence="2">Secreted</location>
    </subcellularLocation>
</comment>
<evidence type="ECO:0000256" key="3">
    <source>
        <dbReference type="ARBA" id="ARBA00005709"/>
    </source>
</evidence>
<dbReference type="AlphaFoldDB" id="A0A948TGD4"/>
<evidence type="ECO:0000256" key="1">
    <source>
        <dbReference type="ARBA" id="ARBA00004365"/>
    </source>
</evidence>
<organism evidence="8 9">
    <name type="scientific">Candidatus Anaerobiospirillum pullicola</name>
    <dbReference type="NCBI Taxonomy" id="2838451"/>
    <lineage>
        <taxon>Bacteria</taxon>
        <taxon>Pseudomonadati</taxon>
        <taxon>Pseudomonadota</taxon>
        <taxon>Gammaproteobacteria</taxon>
        <taxon>Aeromonadales</taxon>
        <taxon>Succinivibrionaceae</taxon>
        <taxon>Anaerobiospirillum</taxon>
    </lineage>
</organism>
<dbReference type="GO" id="GO:0009288">
    <property type="term" value="C:bacterial-type flagellum"/>
    <property type="evidence" value="ECO:0007669"/>
    <property type="project" value="UniProtKB-SubCell"/>
</dbReference>
<dbReference type="PRINTS" id="PR00207">
    <property type="entry name" value="FLAGELLIN"/>
</dbReference>
<dbReference type="GO" id="GO:0005198">
    <property type="term" value="F:structural molecule activity"/>
    <property type="evidence" value="ECO:0007669"/>
    <property type="project" value="InterPro"/>
</dbReference>
<evidence type="ECO:0000313" key="9">
    <source>
        <dbReference type="Proteomes" id="UP000733611"/>
    </source>
</evidence>
<feature type="domain" description="Flagellin N-terminal" evidence="7">
    <location>
        <begin position="12"/>
        <end position="108"/>
    </location>
</feature>